<organism evidence="1 2">
    <name type="scientific">Orbilia oligospora</name>
    <name type="common">Nematode-trapping fungus</name>
    <name type="synonym">Arthrobotrys oligospora</name>
    <dbReference type="NCBI Taxonomy" id="2813651"/>
    <lineage>
        <taxon>Eukaryota</taxon>
        <taxon>Fungi</taxon>
        <taxon>Dikarya</taxon>
        <taxon>Ascomycota</taxon>
        <taxon>Pezizomycotina</taxon>
        <taxon>Orbiliomycetes</taxon>
        <taxon>Orbiliales</taxon>
        <taxon>Orbiliaceae</taxon>
        <taxon>Orbilia</taxon>
    </lineage>
</organism>
<evidence type="ECO:0000313" key="1">
    <source>
        <dbReference type="EMBL" id="KAF3166197.1"/>
    </source>
</evidence>
<comment type="caution">
    <text evidence="1">The sequence shown here is derived from an EMBL/GenBank/DDBJ whole genome shotgun (WGS) entry which is preliminary data.</text>
</comment>
<accession>A0A7C8PFX0</accession>
<evidence type="ECO:0000313" key="2">
    <source>
        <dbReference type="Proteomes" id="UP000479691"/>
    </source>
</evidence>
<dbReference type="EMBL" id="JAABOE010000101">
    <property type="protein sequence ID" value="KAF3166197.1"/>
    <property type="molecule type" value="Genomic_DNA"/>
</dbReference>
<reference evidence="1 2" key="1">
    <citation type="submission" date="2019-06" db="EMBL/GenBank/DDBJ databases">
        <authorList>
            <person name="Palmer J.M."/>
        </authorList>
    </citation>
    <scope>NUCLEOTIDE SEQUENCE [LARGE SCALE GENOMIC DNA]</scope>
    <source>
        <strain evidence="1 2">TWF788</strain>
    </source>
</reference>
<dbReference type="Proteomes" id="UP000479691">
    <property type="component" value="Unassembled WGS sequence"/>
</dbReference>
<gene>
    <name evidence="1" type="ORF">TWF788_000570</name>
</gene>
<sequence>MMEVDSETKTPAPASLPDAVEISTLDSWIDQLLQCKQLAEADILRLCEKACPTTSSLFIDLFPPKIIPGWHERSYRRSQMCNLCVAR</sequence>
<proteinExistence type="predicted"/>
<name>A0A7C8PFX0_ORBOL</name>
<protein>
    <submittedName>
        <fullName evidence="1">Uncharacterized protein</fullName>
    </submittedName>
</protein>
<dbReference type="AlphaFoldDB" id="A0A7C8PFX0"/>